<feature type="compositionally biased region" description="Basic and acidic residues" evidence="1">
    <location>
        <begin position="80"/>
        <end position="93"/>
    </location>
</feature>
<evidence type="ECO:0000313" key="3">
    <source>
        <dbReference type="Proteomes" id="UP000198211"/>
    </source>
</evidence>
<protein>
    <recommendedName>
        <fullName evidence="4">HAT C-terminal dimerisation domain-containing protein</fullName>
    </recommendedName>
</protein>
<dbReference type="AlphaFoldDB" id="A0A225VLQ7"/>
<keyword evidence="3" id="KW-1185">Reference proteome</keyword>
<dbReference type="EMBL" id="NBNE01003934">
    <property type="protein sequence ID" value="OWZ06501.1"/>
    <property type="molecule type" value="Genomic_DNA"/>
</dbReference>
<proteinExistence type="predicted"/>
<dbReference type="PANTHER" id="PTHR40866:SF1">
    <property type="entry name" value="BED-TYPE DOMAIN-CONTAINING PROTEIN"/>
    <property type="match status" value="1"/>
</dbReference>
<organism evidence="2 3">
    <name type="scientific">Phytophthora megakarya</name>
    <dbReference type="NCBI Taxonomy" id="4795"/>
    <lineage>
        <taxon>Eukaryota</taxon>
        <taxon>Sar</taxon>
        <taxon>Stramenopiles</taxon>
        <taxon>Oomycota</taxon>
        <taxon>Peronosporomycetes</taxon>
        <taxon>Peronosporales</taxon>
        <taxon>Peronosporaceae</taxon>
        <taxon>Phytophthora</taxon>
    </lineage>
</organism>
<evidence type="ECO:0000313" key="2">
    <source>
        <dbReference type="EMBL" id="OWZ06501.1"/>
    </source>
</evidence>
<dbReference type="OrthoDB" id="125481at2759"/>
<evidence type="ECO:0000256" key="1">
    <source>
        <dbReference type="SAM" id="MobiDB-lite"/>
    </source>
</evidence>
<feature type="region of interest" description="Disordered" evidence="1">
    <location>
        <begin position="59"/>
        <end position="117"/>
    </location>
</feature>
<sequence length="149" mass="16876">MIDSYFMIYHMLDQVDIHLVDFIPSPPENVRLKPLHDDLRNVESINKHRNGVNKLLTGKAANLSRQERTAVANTTGETPPKSDDPSPKKRSFAEKVLGSEVPPSTAPHSLHWSPPTSNDVERLFSRAGIVYWRLRRSLNPPTLETVIFL</sequence>
<comment type="caution">
    <text evidence="2">The sequence shown here is derived from an EMBL/GenBank/DDBJ whole genome shotgun (WGS) entry which is preliminary data.</text>
</comment>
<dbReference type="Proteomes" id="UP000198211">
    <property type="component" value="Unassembled WGS sequence"/>
</dbReference>
<reference evidence="3" key="1">
    <citation type="submission" date="2017-03" db="EMBL/GenBank/DDBJ databases">
        <title>Phytopthora megakarya and P. palmivora, two closely related causual agents of cacao black pod achieved similar genome size and gene model numbers by different mechanisms.</title>
        <authorList>
            <person name="Ali S."/>
            <person name="Shao J."/>
            <person name="Larry D.J."/>
            <person name="Kronmiller B."/>
            <person name="Shen D."/>
            <person name="Strem M.D."/>
            <person name="Melnick R.L."/>
            <person name="Guiltinan M.J."/>
            <person name="Tyler B.M."/>
            <person name="Meinhardt L.W."/>
            <person name="Bailey B.A."/>
        </authorList>
    </citation>
    <scope>NUCLEOTIDE SEQUENCE [LARGE SCALE GENOMIC DNA]</scope>
    <source>
        <strain evidence="3">zdho120</strain>
    </source>
</reference>
<evidence type="ECO:0008006" key="4">
    <source>
        <dbReference type="Google" id="ProtNLM"/>
    </source>
</evidence>
<name>A0A225VLQ7_9STRA</name>
<accession>A0A225VLQ7</accession>
<gene>
    <name evidence="2" type="ORF">PHMEG_00021237</name>
</gene>
<dbReference type="PANTHER" id="PTHR40866">
    <property type="entry name" value="BED-TYPE DOMAIN-CONTAINING PROTEIN"/>
    <property type="match status" value="1"/>
</dbReference>